<organism evidence="1 2">
    <name type="scientific">Rhabditophanes sp. KR3021</name>
    <dbReference type="NCBI Taxonomy" id="114890"/>
    <lineage>
        <taxon>Eukaryota</taxon>
        <taxon>Metazoa</taxon>
        <taxon>Ecdysozoa</taxon>
        <taxon>Nematoda</taxon>
        <taxon>Chromadorea</taxon>
        <taxon>Rhabditida</taxon>
        <taxon>Tylenchina</taxon>
        <taxon>Panagrolaimomorpha</taxon>
        <taxon>Strongyloidoidea</taxon>
        <taxon>Alloionematidae</taxon>
        <taxon>Rhabditophanes</taxon>
    </lineage>
</organism>
<reference evidence="2" key="1">
    <citation type="submission" date="2016-11" db="UniProtKB">
        <authorList>
            <consortium name="WormBaseParasite"/>
        </authorList>
    </citation>
    <scope>IDENTIFICATION</scope>
    <source>
        <strain evidence="2">KR3021</strain>
    </source>
</reference>
<dbReference type="Proteomes" id="UP000095286">
    <property type="component" value="Unplaced"/>
</dbReference>
<dbReference type="WBParaSite" id="RSKR_0001062400.1">
    <property type="protein sequence ID" value="RSKR_0001062400.1"/>
    <property type="gene ID" value="RSKR_0001062400"/>
</dbReference>
<proteinExistence type="predicted"/>
<protein>
    <submittedName>
        <fullName evidence="2">Salivary secreted protein</fullName>
    </submittedName>
</protein>
<evidence type="ECO:0000313" key="2">
    <source>
        <dbReference type="WBParaSite" id="RSKR_0001062400.1"/>
    </source>
</evidence>
<name>A0AC35UE03_9BILA</name>
<sequence length="565" mass="62777">MKFFSAFLIASAALISTVTGSGYGSAGTQNGYAVNPPTNNYQPGGYYPVYPQWPGHHHHHDHFPQTPFDPQVLHWCWKLKLQGNFHSFYWKSYCRHFLDEHSGGPNPGHPGHHETDKERCERLINRQIQEDRQTVRSLHTRIHSLKDKVRQLEWSNTWGQNTGAIKALKDQIQLLEDQMYRLNTDIVKKVEERKECGSTTTPKPETPECKAAKKEAAILSDRFEGLLKNLGKYQRDLKHCIRHTPHDHFQIRRLERLIEEQNRKIKELDALLKAAVTAASVACGEIPPTESCEDIVAQVVVNQNKLAEILSTLDARRRDYLAKLDAIPAPFSGTRPTKTQFREMFAAKKLVDQEYSKLNETHVLIQVGIQAAEACNSSVIIPKTPEPECNELIEQATIIYTIFLKLSEQIQYFIYGYNIELSKPDKDLDRIIKAKNRLTEKGEELINYQIFIVLYNDLIEDKCPESVARAALTASKAALTASEAALTASKAALTAPAAASTTTTTAASTTDSTTTTAASTTDSTTTTAASTTDSTTTTTASTTTTAASTIDSTTTTVSTEAFTAA</sequence>
<accession>A0AC35UE03</accession>
<evidence type="ECO:0000313" key="1">
    <source>
        <dbReference type="Proteomes" id="UP000095286"/>
    </source>
</evidence>